<dbReference type="EMBL" id="LQZT01000002">
    <property type="protein sequence ID" value="OCW58980.1"/>
    <property type="molecule type" value="Genomic_DNA"/>
</dbReference>
<sequence length="87" mass="9515">MWLPAENLCGLIGSGLLLFAPARDQLLRQLNWKAARRAQKGGATRKYWDIISSGYETERNAWSFWDSATMAAGALLIGASYVINPGG</sequence>
<evidence type="ECO:0000313" key="1">
    <source>
        <dbReference type="EMBL" id="OCW58980.1"/>
    </source>
</evidence>
<name>A0A1C1YZZ0_9HYPH</name>
<dbReference type="Proteomes" id="UP000094795">
    <property type="component" value="Unassembled WGS sequence"/>
</dbReference>
<gene>
    <name evidence="1" type="ORF">AWJ14_04510</name>
</gene>
<keyword evidence="2" id="KW-1185">Reference proteome</keyword>
<evidence type="ECO:0000313" key="2">
    <source>
        <dbReference type="Proteomes" id="UP000094795"/>
    </source>
</evidence>
<organism evidence="1 2">
    <name type="scientific">Hoeflea olei</name>
    <dbReference type="NCBI Taxonomy" id="1480615"/>
    <lineage>
        <taxon>Bacteria</taxon>
        <taxon>Pseudomonadati</taxon>
        <taxon>Pseudomonadota</taxon>
        <taxon>Alphaproteobacteria</taxon>
        <taxon>Hyphomicrobiales</taxon>
        <taxon>Rhizobiaceae</taxon>
        <taxon>Hoeflea</taxon>
    </lineage>
</organism>
<comment type="caution">
    <text evidence="1">The sequence shown here is derived from an EMBL/GenBank/DDBJ whole genome shotgun (WGS) entry which is preliminary data.</text>
</comment>
<dbReference type="RefSeq" id="WP_066174977.1">
    <property type="nucleotide sequence ID" value="NZ_LQZT01000002.1"/>
</dbReference>
<dbReference type="AlphaFoldDB" id="A0A1C1YZZ0"/>
<reference evidence="1 2" key="1">
    <citation type="submission" date="2015-12" db="EMBL/GenBank/DDBJ databases">
        <authorList>
            <person name="Shamseldin A."/>
            <person name="Moawad H."/>
            <person name="Abd El-Rahim W.M."/>
            <person name="Sadowsky M.J."/>
        </authorList>
    </citation>
    <scope>NUCLEOTIDE SEQUENCE [LARGE SCALE GENOMIC DNA]</scope>
    <source>
        <strain evidence="1 2">JC234</strain>
    </source>
</reference>
<protein>
    <submittedName>
        <fullName evidence="1">Uncharacterized protein</fullName>
    </submittedName>
</protein>
<accession>A0A1C1YZZ0</accession>
<proteinExistence type="predicted"/>
<dbReference type="STRING" id="1480615.AWJ14_04510"/>